<evidence type="ECO:0000256" key="15">
    <source>
        <dbReference type="ARBA" id="ARBA00023004"/>
    </source>
</evidence>
<feature type="coiled-coil region" evidence="25">
    <location>
        <begin position="410"/>
        <end position="437"/>
    </location>
</feature>
<feature type="compositionally biased region" description="Acidic residues" evidence="26">
    <location>
        <begin position="1303"/>
        <end position="1313"/>
    </location>
</feature>
<evidence type="ECO:0000256" key="26">
    <source>
        <dbReference type="SAM" id="MobiDB-lite"/>
    </source>
</evidence>
<evidence type="ECO:0000256" key="4">
    <source>
        <dbReference type="ARBA" id="ARBA00010107"/>
    </source>
</evidence>
<dbReference type="InterPro" id="IPR010614">
    <property type="entry name" value="RAD3-like_helicase_DEAD"/>
</dbReference>
<dbReference type="InterPro" id="IPR006555">
    <property type="entry name" value="ATP-dep_Helicase_C"/>
</dbReference>
<evidence type="ECO:0000259" key="27">
    <source>
        <dbReference type="PROSITE" id="PS51193"/>
    </source>
</evidence>
<keyword evidence="12" id="KW-0862">Zinc</keyword>
<keyword evidence="19" id="KW-0234">DNA repair</keyword>
<feature type="domain" description="Helicase ATP-binding" evidence="27">
    <location>
        <begin position="356"/>
        <end position="735"/>
    </location>
</feature>
<keyword evidence="8" id="KW-0227">DNA damage</keyword>
<feature type="domain" description="Helicase ATP-binding" evidence="27">
    <location>
        <begin position="1147"/>
        <end position="1559"/>
    </location>
</feature>
<dbReference type="GO" id="GO:0051536">
    <property type="term" value="F:iron-sulfur cluster binding"/>
    <property type="evidence" value="ECO:0007669"/>
    <property type="project" value="UniProtKB-KW"/>
</dbReference>
<dbReference type="InterPro" id="IPR040706">
    <property type="entry name" value="Zf-MYST"/>
</dbReference>
<dbReference type="GO" id="GO:0003682">
    <property type="term" value="F:chromatin binding"/>
    <property type="evidence" value="ECO:0007669"/>
    <property type="project" value="UniProtKB-ARBA"/>
</dbReference>
<evidence type="ECO:0000256" key="16">
    <source>
        <dbReference type="ARBA" id="ARBA00023014"/>
    </source>
</evidence>
<keyword evidence="11" id="KW-0347">Helicase</keyword>
<dbReference type="Pfam" id="PF06733">
    <property type="entry name" value="DEAD_2"/>
    <property type="match status" value="2"/>
</dbReference>
<dbReference type="FunFam" id="3.40.50.300:FF:001372">
    <property type="entry name" value="ATP-dependent DNA helicase chl1"/>
    <property type="match status" value="1"/>
</dbReference>
<comment type="cofactor">
    <cofactor evidence="1">
        <name>[4Fe-4S] cluster</name>
        <dbReference type="ChEBI" id="CHEBI:49883"/>
    </cofactor>
</comment>
<evidence type="ECO:0000256" key="23">
    <source>
        <dbReference type="ARBA" id="ARBA00048954"/>
    </source>
</evidence>
<accession>A0A1B0GK06</accession>
<keyword evidence="13" id="KW-0067">ATP-binding</keyword>
<dbReference type="SMART" id="SM00491">
    <property type="entry name" value="HELICc2"/>
    <property type="match status" value="1"/>
</dbReference>
<reference evidence="29" key="2">
    <citation type="journal article" date="2020" name="BMC">
        <title>Leishmania infection induces a limited differential gene expression in the sand fly midgut.</title>
        <authorList>
            <person name="Coutinho-Abreu I.V."/>
            <person name="Serafim T.D."/>
            <person name="Meneses C."/>
            <person name="Kamhawi S."/>
            <person name="Oliveira F."/>
            <person name="Valenzuela J.G."/>
        </authorList>
    </citation>
    <scope>NUCLEOTIDE SEQUENCE</scope>
    <source>
        <strain evidence="29">Jacobina</strain>
        <tissue evidence="29">Midgut</tissue>
    </source>
</reference>
<keyword evidence="22" id="KW-0012">Acyltransferase</keyword>
<dbReference type="VEuPathDB" id="VectorBase:LLONM1_007599"/>
<dbReference type="Gene3D" id="3.40.630.30">
    <property type="match status" value="2"/>
</dbReference>
<dbReference type="FunFam" id="3.30.60.60:FF:000001">
    <property type="entry name" value="Histone acetyltransferase"/>
    <property type="match status" value="2"/>
</dbReference>
<evidence type="ECO:0000256" key="24">
    <source>
        <dbReference type="PIRSR" id="PIRSR602717-51"/>
    </source>
</evidence>
<feature type="region of interest" description="Disordered" evidence="26">
    <location>
        <begin position="801"/>
        <end position="840"/>
    </location>
</feature>
<evidence type="ECO:0000256" key="8">
    <source>
        <dbReference type="ARBA" id="ARBA00022763"/>
    </source>
</evidence>
<dbReference type="Pfam" id="PF11717">
    <property type="entry name" value="Tudor-knot"/>
    <property type="match status" value="1"/>
</dbReference>
<feature type="compositionally biased region" description="Low complexity" evidence="26">
    <location>
        <begin position="806"/>
        <end position="840"/>
    </location>
</feature>
<dbReference type="FunFam" id="3.40.50.300:FF:002969">
    <property type="entry name" value="Putative ATP-dependent DNA helicase DDX11"/>
    <property type="match status" value="1"/>
</dbReference>
<evidence type="ECO:0000256" key="2">
    <source>
        <dbReference type="ARBA" id="ARBA00004123"/>
    </source>
</evidence>
<keyword evidence="10" id="KW-0378">Hydrolase</keyword>
<evidence type="ECO:0000313" key="31">
    <source>
        <dbReference type="Proteomes" id="UP000092461"/>
    </source>
</evidence>
<evidence type="ECO:0000256" key="3">
    <source>
        <dbReference type="ARBA" id="ARBA00008435"/>
    </source>
</evidence>
<dbReference type="InterPro" id="IPR016197">
    <property type="entry name" value="Chromo-like_dom_sf"/>
</dbReference>
<dbReference type="GO" id="GO:0140861">
    <property type="term" value="P:DNA repair-dependent chromatin remodeling"/>
    <property type="evidence" value="ECO:0007669"/>
    <property type="project" value="UniProtKB-ARBA"/>
</dbReference>
<keyword evidence="15" id="KW-0408">Iron</keyword>
<dbReference type="GO" id="GO:0003677">
    <property type="term" value="F:DNA binding"/>
    <property type="evidence" value="ECO:0007669"/>
    <property type="project" value="InterPro"/>
</dbReference>
<evidence type="ECO:0000256" key="7">
    <source>
        <dbReference type="ARBA" id="ARBA00022741"/>
    </source>
</evidence>
<evidence type="ECO:0000313" key="30">
    <source>
        <dbReference type="EnsemblMetazoa" id="LLOJ006820-PA"/>
    </source>
</evidence>
<keyword evidence="25" id="KW-0175">Coiled coil</keyword>
<dbReference type="Gene3D" id="3.30.60.60">
    <property type="entry name" value="N-acetyl transferase-like"/>
    <property type="match status" value="2"/>
</dbReference>
<evidence type="ECO:0000256" key="14">
    <source>
        <dbReference type="ARBA" id="ARBA00022990"/>
    </source>
</evidence>
<protein>
    <submittedName>
        <fullName evidence="29 30">Histone acetyltransferase</fullName>
    </submittedName>
</protein>
<evidence type="ECO:0000256" key="20">
    <source>
        <dbReference type="ARBA" id="ARBA00023235"/>
    </source>
</evidence>
<dbReference type="VEuPathDB" id="VectorBase:LLONM1_003299"/>
<evidence type="ECO:0000256" key="25">
    <source>
        <dbReference type="SAM" id="Coils"/>
    </source>
</evidence>
<dbReference type="GO" id="GO:0046972">
    <property type="term" value="F:histone H4K16 acetyltransferase activity"/>
    <property type="evidence" value="ECO:0007669"/>
    <property type="project" value="TreeGrafter"/>
</dbReference>
<dbReference type="SUPFAM" id="SSF55729">
    <property type="entry name" value="Acyl-CoA N-acyltransferases (Nat)"/>
    <property type="match status" value="2"/>
</dbReference>
<evidence type="ECO:0000256" key="1">
    <source>
        <dbReference type="ARBA" id="ARBA00001966"/>
    </source>
</evidence>
<dbReference type="PROSITE" id="PS51726">
    <property type="entry name" value="MYST_HAT"/>
    <property type="match status" value="2"/>
</dbReference>
<keyword evidence="5 29" id="KW-0808">Transferase</keyword>
<keyword evidence="9" id="KW-0863">Zinc-finger</keyword>
<proteinExistence type="inferred from homology"/>
<reference evidence="31" key="1">
    <citation type="submission" date="2012-05" db="EMBL/GenBank/DDBJ databases">
        <title>Whole Genome Assembly of Lutzomyia longipalpis.</title>
        <authorList>
            <person name="Richards S."/>
            <person name="Qu C."/>
            <person name="Dillon R."/>
            <person name="Worley K."/>
            <person name="Scherer S."/>
            <person name="Batterton M."/>
            <person name="Taylor A."/>
            <person name="Hawes A."/>
            <person name="Hernandez B."/>
            <person name="Kovar C."/>
            <person name="Mandapat C."/>
            <person name="Pham C."/>
            <person name="Qu C."/>
            <person name="Jing C."/>
            <person name="Bess C."/>
            <person name="Bandaranaike D."/>
            <person name="Ngo D."/>
            <person name="Ongeri F."/>
            <person name="Arias F."/>
            <person name="Lara F."/>
            <person name="Weissenberger G."/>
            <person name="Kamau G."/>
            <person name="Han H."/>
            <person name="Shen H."/>
            <person name="Dinh H."/>
            <person name="Khalil I."/>
            <person name="Jones J."/>
            <person name="Shafer J."/>
            <person name="Jayaseelan J."/>
            <person name="Quiroz J."/>
            <person name="Blankenburg K."/>
            <person name="Nguyen L."/>
            <person name="Jackson L."/>
            <person name="Francisco L."/>
            <person name="Tang L.-Y."/>
            <person name="Pu L.-L."/>
            <person name="Perales L."/>
            <person name="Lorensuhewa L."/>
            <person name="Munidasa M."/>
            <person name="Coyle M."/>
            <person name="Taylor M."/>
            <person name="Puazo M."/>
            <person name="Firestine M."/>
            <person name="Scheel M."/>
            <person name="Javaid M."/>
            <person name="Wang M."/>
            <person name="Li M."/>
            <person name="Tabassum N."/>
            <person name="Saada N."/>
            <person name="Osuji N."/>
            <person name="Aqrawi P."/>
            <person name="Fu Q."/>
            <person name="Thornton R."/>
            <person name="Raj R."/>
            <person name="Goodspeed R."/>
            <person name="Mata R."/>
            <person name="Najjar R."/>
            <person name="Gubbala S."/>
            <person name="Lee S."/>
            <person name="Denson S."/>
            <person name="Patil S."/>
            <person name="Macmil S."/>
            <person name="Qi S."/>
            <person name="Matskevitch T."/>
            <person name="Palculict T."/>
            <person name="Mathew T."/>
            <person name="Vee V."/>
            <person name="Velamala V."/>
            <person name="Korchina V."/>
            <person name="Cai W."/>
            <person name="Liu W."/>
            <person name="Dai W."/>
            <person name="Zou X."/>
            <person name="Zhu Y."/>
            <person name="Zhang Y."/>
            <person name="Wu Y.-Q."/>
            <person name="Xin Y."/>
            <person name="Nazarath L."/>
            <person name="Kovar C."/>
            <person name="Han Y."/>
            <person name="Muzny D."/>
            <person name="Gibbs R."/>
        </authorList>
    </citation>
    <scope>NUCLEOTIDE SEQUENCE [LARGE SCALE GENOMIC DNA]</scope>
    <source>
        <strain evidence="31">Jacobina</strain>
    </source>
</reference>
<dbReference type="InterPro" id="IPR002717">
    <property type="entry name" value="HAT_MYST-type"/>
</dbReference>
<dbReference type="EnsemblMetazoa" id="LLOJ006820-RA">
    <property type="protein sequence ID" value="LLOJ006820-PA"/>
    <property type="gene ID" value="LLOJ006820"/>
</dbReference>
<dbReference type="SUPFAM" id="SSF54160">
    <property type="entry name" value="Chromo domain-like"/>
    <property type="match status" value="1"/>
</dbReference>
<dbReference type="Gene3D" id="2.30.30.140">
    <property type="match status" value="1"/>
</dbReference>
<evidence type="ECO:0000256" key="5">
    <source>
        <dbReference type="ARBA" id="ARBA00022679"/>
    </source>
</evidence>
<dbReference type="InterPro" id="IPR027417">
    <property type="entry name" value="P-loop_NTPase"/>
</dbReference>
<evidence type="ECO:0000256" key="18">
    <source>
        <dbReference type="ARBA" id="ARBA00023163"/>
    </source>
</evidence>
<dbReference type="InterPro" id="IPR050603">
    <property type="entry name" value="MYST_HAT"/>
</dbReference>
<feature type="region of interest" description="Disordered" evidence="26">
    <location>
        <begin position="1294"/>
        <end position="1313"/>
    </location>
</feature>
<dbReference type="VEuPathDB" id="VectorBase:LLOJ006820"/>
<dbReference type="InterPro" id="IPR036388">
    <property type="entry name" value="WH-like_DNA-bd_sf"/>
</dbReference>
<dbReference type="EMBL" id="GITU01003740">
    <property type="protein sequence ID" value="MBC1172443.1"/>
    <property type="molecule type" value="Transcribed_RNA"/>
</dbReference>
<dbReference type="PANTHER" id="PTHR10615:SF219">
    <property type="entry name" value="HISTONE ACETYLTRANSFERASE KAT5"/>
    <property type="match status" value="1"/>
</dbReference>
<dbReference type="NCBIfam" id="TIGR00604">
    <property type="entry name" value="rad3"/>
    <property type="match status" value="1"/>
</dbReference>
<comment type="similarity">
    <text evidence="4">Belongs to the MYST (SAS/MOZ) family.</text>
</comment>
<keyword evidence="6" id="KW-0479">Metal-binding</keyword>
<reference evidence="30" key="3">
    <citation type="submission" date="2020-05" db="UniProtKB">
        <authorList>
            <consortium name="EnsemblMetazoa"/>
        </authorList>
    </citation>
    <scope>IDENTIFICATION</scope>
    <source>
        <strain evidence="30">Jacobina</strain>
    </source>
</reference>
<dbReference type="InterPro" id="IPR014013">
    <property type="entry name" value="Helic_SF1/SF2_ATP-bd_DinG/Rad3"/>
</dbReference>
<dbReference type="GO" id="GO:0008270">
    <property type="term" value="F:zinc ion binding"/>
    <property type="evidence" value="ECO:0007669"/>
    <property type="project" value="UniProtKB-KW"/>
</dbReference>
<evidence type="ECO:0000256" key="17">
    <source>
        <dbReference type="ARBA" id="ARBA00023015"/>
    </source>
</evidence>
<feature type="domain" description="MYST-type HAT" evidence="28">
    <location>
        <begin position="910"/>
        <end position="1188"/>
    </location>
</feature>
<dbReference type="Gene3D" id="1.10.10.10">
    <property type="entry name" value="Winged helix-like DNA-binding domain superfamily/Winged helix DNA-binding domain"/>
    <property type="match status" value="2"/>
</dbReference>
<keyword evidence="14" id="KW-0007">Acetylation</keyword>
<comment type="subcellular location">
    <subcellularLocation>
        <location evidence="2">Nucleus</location>
    </subcellularLocation>
</comment>
<keyword evidence="18" id="KW-0804">Transcription</keyword>
<dbReference type="GO" id="GO:0016818">
    <property type="term" value="F:hydrolase activity, acting on acid anhydrides, in phosphorus-containing anhydrides"/>
    <property type="evidence" value="ECO:0007669"/>
    <property type="project" value="InterPro"/>
</dbReference>
<feature type="active site" description="Proton donor/acceptor" evidence="24">
    <location>
        <position position="1086"/>
    </location>
</feature>
<dbReference type="GO" id="GO:0006355">
    <property type="term" value="P:regulation of DNA-templated transcription"/>
    <property type="evidence" value="ECO:0007669"/>
    <property type="project" value="InterPro"/>
</dbReference>
<dbReference type="FunFam" id="3.40.630.30:FF:000002">
    <property type="entry name" value="Histone acetyltransferase"/>
    <property type="match status" value="2"/>
</dbReference>
<dbReference type="GO" id="GO:0005705">
    <property type="term" value="C:polytene chromosome interband"/>
    <property type="evidence" value="ECO:0007669"/>
    <property type="project" value="UniProtKB-ARBA"/>
</dbReference>
<feature type="compositionally biased region" description="Low complexity" evidence="26">
    <location>
        <begin position="864"/>
        <end position="880"/>
    </location>
</feature>
<dbReference type="Gene3D" id="3.40.50.300">
    <property type="entry name" value="P-loop containing nucleotide triphosphate hydrolases"/>
    <property type="match status" value="3"/>
</dbReference>
<evidence type="ECO:0000256" key="13">
    <source>
        <dbReference type="ARBA" id="ARBA00022840"/>
    </source>
</evidence>
<dbReference type="GO" id="GO:0043139">
    <property type="term" value="F:5'-3' DNA helicase activity"/>
    <property type="evidence" value="ECO:0007669"/>
    <property type="project" value="UniProtKB-EC"/>
</dbReference>
<sequence length="1811" mass="208039">MQIMDVDEDASSICESTLSTVAPVSTPVPTTPPVVEPEENSQDGSKQLTPRQSGSLVAHHDDVVTRMKNVEMIELGIHRIKPWYFAPYPQELCQMSCIYICEFCLKYRKSKKCLERHIKKCNLKHPPGNEIYRKGTISFFEIDGRKNKVYAQNLCLLAKLFLDHKTLYYDTDPFLFYVMTEFDSRGFHIVGYFSKEKESTEDYNVACILTMPPFQRKGYGKLLIEFSYELSKFEGKTGSPEKPLSDLGLLSYRSYWAQTILEILLAQKPTGDLEKPQITINEICELTSIKKEDVISTLQNLNLINYYKGQYIVCLTADTIEQHTQAMEKRKVRIDPKCLHWTPKDWSKRSKWMANSVGNFGFPFPPYKIQEDFMKSLYEVIEERLIGIFESPTGTGKTLSLLCGALTWLHNNEEQLKRDLRTKVNDLQLTIEQEEKKPSSGGDWIESQYATIKLKEDLMMQKKMLDLILEYDKKIEAMRERKRKEVHEKRKWRSLVKKEPHRVESDEEDHPEEMPDGTEDFLLEEIYADKEPSEEEPPTDEHKCTKIFFCSRTHSQLAQVMEEIMKTKFAKNTRIVSLASRQNFCVNDEVKGLKSAALINEKCLDLQRNRSKVTSIEDSILSDITDIEEIIQMGQGEKSCPYYASRAAISDAQLVLLPYQMIFHGRTRDQMGINLKDSVIIVDEAHNLLDTISSIYCAEIDLEQLKEAQNQLTAYRERYVKKFSTKNLLKLNQLIFVASLTEGCRLPVRMNGTNDWPLAEIISVKDHTEPKLFYVHYVDFNKRLDEWVSEDFMDTRKVQFPRRDGTTTGQNTGVTTPKKQPTVPTTGTTSRPVSPVTPSSELVNGSAVLAAALQKKMSRKRKLSTVAPVSTPVPTTPSVVEPEENSQDGSKQLTPRQSGSLVAHHDDVVTRMKNVEMIELGIHRIKPWYFAPYPQELCQMSCIYICEFCLKYRKSKKCLERHIKKCNLKHPPGNEIYRKGTISFFEIDGRKNKVYAQNLCLLAKLFLDHKTLYYDTDPFLFYVMTEFDSRGFHIVGYFSKEKESTEDYNVACILTMPPFQRKGYGKLLIEFSYELSKFEGKTGSPEKPLSDLGLLSYRSYWAQTILEILLAQKPTGDLEKPQITINEICELTSIKKEDVISTLQNLNLINYYKGQYIVCLTADTIEQHTQAMEKRKVRIDPKCLHWTPKDWSKRSKCLLCGALTWLHNNEEQLKRDLRTKVNDVQLTIEQEEKKPSSGGDWIESQYATIKLKEDLMLQKKMLDLILEHDKKIQAMRERKRKEVHEKRKWRSLVKKEPHRVESDGEDHPEEIPDGTEDFLLEEIYADKEPSEEEPPTDEHKCTKIFFCSRTHSQLAQVLEEIRKTKFAKNTRIVSLASRQNFCVNDEVRGLKSAALINEKCLDLQRNRSKVTSIEGGKALKKKRGRGCEFLRENTIENLRDSILSDITDIEEIIQMGQGEKSCPYYASRAAISDAQLVLLPYQMIFHGRTRDQMGINLKDSVIIVDEAHNLLDTISSIYCAEIDLEQLKEAQNQLTAYRERSTMQPTNELKEHIFSREIPRIREYIFDHVVPENSVLPLIVPRGPAGKALRLDFASRSSKESLMAIGMALQNLCNVVPAGIVVFLSSYDYLNAVFQHLDECGVLGRIRARKKVFREPRQGGRIEGILSEYSDAATKGGGAIMFSVVGGKLSEGLNFSDDLGRCVVVVGLPFPNKTNPELIEKMKHCDTILRPGAGNDYYENLCMKAVNQCIGRAVRHINDYASVILLDERYAQERISRKLPGWIRRSLKEAPNFGAVQSVLVKFFREKRTGI</sequence>
<evidence type="ECO:0000256" key="12">
    <source>
        <dbReference type="ARBA" id="ARBA00022833"/>
    </source>
</evidence>
<dbReference type="FunFam" id="2.30.30.140:FF:000013">
    <property type="entry name" value="Histone acetyltransferase"/>
    <property type="match status" value="1"/>
</dbReference>
<feature type="compositionally biased region" description="Polar residues" evidence="26">
    <location>
        <begin position="887"/>
        <end position="900"/>
    </location>
</feature>
<feature type="compositionally biased region" description="Polar residues" evidence="26">
    <location>
        <begin position="42"/>
        <end position="55"/>
    </location>
</feature>
<name>A0A1B0GK06_LUTLO</name>
<dbReference type="GO" id="GO:0000724">
    <property type="term" value="P:double-strand break repair via homologous recombination"/>
    <property type="evidence" value="ECO:0007669"/>
    <property type="project" value="TreeGrafter"/>
</dbReference>
<evidence type="ECO:0000256" key="21">
    <source>
        <dbReference type="ARBA" id="ARBA00023242"/>
    </source>
</evidence>
<feature type="region of interest" description="Disordered" evidence="26">
    <location>
        <begin position="22"/>
        <end position="55"/>
    </location>
</feature>
<keyword evidence="16" id="KW-0411">Iron-sulfur</keyword>
<evidence type="ECO:0000259" key="28">
    <source>
        <dbReference type="PROSITE" id="PS51726"/>
    </source>
</evidence>
<dbReference type="InterPro" id="IPR006554">
    <property type="entry name" value="Helicase-like_DEXD_c2"/>
</dbReference>
<keyword evidence="21" id="KW-0539">Nucleus</keyword>
<evidence type="ECO:0000256" key="11">
    <source>
        <dbReference type="ARBA" id="ARBA00022806"/>
    </source>
</evidence>
<dbReference type="Proteomes" id="UP000092461">
    <property type="component" value="Unassembled WGS sequence"/>
</dbReference>
<dbReference type="PROSITE" id="PS51193">
    <property type="entry name" value="HELICASE_ATP_BIND_2"/>
    <property type="match status" value="2"/>
</dbReference>
<dbReference type="GO" id="GO:0035267">
    <property type="term" value="C:NuA4 histone acetyltransferase complex"/>
    <property type="evidence" value="ECO:0007669"/>
    <property type="project" value="TreeGrafter"/>
</dbReference>
<dbReference type="EMBL" id="AJWK01022493">
    <property type="status" value="NOT_ANNOTATED_CDS"/>
    <property type="molecule type" value="Genomic_DNA"/>
</dbReference>
<evidence type="ECO:0000256" key="10">
    <source>
        <dbReference type="ARBA" id="ARBA00022801"/>
    </source>
</evidence>
<dbReference type="SUPFAM" id="SSF52540">
    <property type="entry name" value="P-loop containing nucleoside triphosphate hydrolases"/>
    <property type="match status" value="1"/>
</dbReference>
<dbReference type="PANTHER" id="PTHR10615">
    <property type="entry name" value="HISTONE ACETYLTRANSFERASE"/>
    <property type="match status" value="1"/>
</dbReference>
<comment type="similarity">
    <text evidence="3">Belongs to the DEAD box helicase family. DEAH subfamily. DDX11/CHL1 sub-subfamily.</text>
</comment>
<keyword evidence="17" id="KW-0805">Transcription regulation</keyword>
<dbReference type="InterPro" id="IPR000953">
    <property type="entry name" value="Chromo/chromo_shadow_dom"/>
</dbReference>
<dbReference type="Pfam" id="PF17772">
    <property type="entry name" value="zf-MYST"/>
    <property type="match status" value="2"/>
</dbReference>
<dbReference type="CDD" id="cd18788">
    <property type="entry name" value="SF2_C_XPD"/>
    <property type="match status" value="1"/>
</dbReference>
<dbReference type="GO" id="GO:0005524">
    <property type="term" value="F:ATP binding"/>
    <property type="evidence" value="ECO:0007669"/>
    <property type="project" value="UniProtKB-KW"/>
</dbReference>
<evidence type="ECO:0000256" key="6">
    <source>
        <dbReference type="ARBA" id="ARBA00022723"/>
    </source>
</evidence>
<dbReference type="SMART" id="SM00488">
    <property type="entry name" value="DEXDc2"/>
    <property type="match status" value="2"/>
</dbReference>
<evidence type="ECO:0000256" key="9">
    <source>
        <dbReference type="ARBA" id="ARBA00022771"/>
    </source>
</evidence>
<feature type="region of interest" description="Disordered" evidence="26">
    <location>
        <begin position="861"/>
        <end position="900"/>
    </location>
</feature>
<dbReference type="InterPro" id="IPR025995">
    <property type="entry name" value="Tudor-knot"/>
</dbReference>
<dbReference type="SMART" id="SM00298">
    <property type="entry name" value="CHROMO"/>
    <property type="match status" value="1"/>
</dbReference>
<dbReference type="Pfam" id="PF01853">
    <property type="entry name" value="MOZ_SAS"/>
    <property type="match status" value="2"/>
</dbReference>
<feature type="domain" description="MYST-type HAT" evidence="28">
    <location>
        <begin position="65"/>
        <end position="343"/>
    </location>
</feature>
<keyword evidence="20" id="KW-0413">Isomerase</keyword>
<dbReference type="EMBL" id="AJWK01022494">
    <property type="status" value="NOT_ANNOTATED_CDS"/>
    <property type="molecule type" value="Genomic_DNA"/>
</dbReference>
<keyword evidence="31" id="KW-1185">Reference proteome</keyword>
<dbReference type="InterPro" id="IPR016181">
    <property type="entry name" value="Acyl_CoA_acyltransferase"/>
</dbReference>
<organism evidence="30 31">
    <name type="scientific">Lutzomyia longipalpis</name>
    <name type="common">Sand fly</name>
    <dbReference type="NCBI Taxonomy" id="7200"/>
    <lineage>
        <taxon>Eukaryota</taxon>
        <taxon>Metazoa</taxon>
        <taxon>Ecdysozoa</taxon>
        <taxon>Arthropoda</taxon>
        <taxon>Hexapoda</taxon>
        <taxon>Insecta</taxon>
        <taxon>Pterygota</taxon>
        <taxon>Neoptera</taxon>
        <taxon>Endopterygota</taxon>
        <taxon>Diptera</taxon>
        <taxon>Nematocera</taxon>
        <taxon>Psychodoidea</taxon>
        <taxon>Psychodidae</taxon>
        <taxon>Lutzomyia</taxon>
        <taxon>Lutzomyia</taxon>
    </lineage>
</organism>
<evidence type="ECO:0000256" key="19">
    <source>
        <dbReference type="ARBA" id="ARBA00023204"/>
    </source>
</evidence>
<dbReference type="FunFam" id="1.10.10.10:FF:000022">
    <property type="entry name" value="Histone acetyltransferase"/>
    <property type="match status" value="2"/>
</dbReference>
<dbReference type="InterPro" id="IPR013020">
    <property type="entry name" value="Rad3/Chl1-like"/>
</dbReference>
<comment type="catalytic activity">
    <reaction evidence="23">
        <text>ATP + H2O = ADP + phosphate + H(+)</text>
        <dbReference type="Rhea" id="RHEA:13065"/>
        <dbReference type="ChEBI" id="CHEBI:15377"/>
        <dbReference type="ChEBI" id="CHEBI:15378"/>
        <dbReference type="ChEBI" id="CHEBI:30616"/>
        <dbReference type="ChEBI" id="CHEBI:43474"/>
        <dbReference type="ChEBI" id="CHEBI:456216"/>
        <dbReference type="EC" id="5.6.2.3"/>
    </reaction>
</comment>
<dbReference type="GO" id="GO:0005634">
    <property type="term" value="C:nucleus"/>
    <property type="evidence" value="ECO:0007669"/>
    <property type="project" value="UniProtKB-SubCell"/>
</dbReference>
<evidence type="ECO:0000256" key="22">
    <source>
        <dbReference type="ARBA" id="ARBA00023315"/>
    </source>
</evidence>
<dbReference type="VEuPathDB" id="VectorBase:LLONM1_004740"/>
<evidence type="ECO:0000313" key="29">
    <source>
        <dbReference type="EMBL" id="MBC1172443.1"/>
    </source>
</evidence>
<dbReference type="VEuPathDB" id="VectorBase:LLONM1_010190"/>
<dbReference type="Pfam" id="PF13307">
    <property type="entry name" value="Helicase_C_2"/>
    <property type="match status" value="1"/>
</dbReference>
<keyword evidence="7" id="KW-0547">Nucleotide-binding</keyword>